<dbReference type="Pfam" id="PF09697">
    <property type="entry name" value="Porph_ging"/>
    <property type="match status" value="1"/>
</dbReference>
<sequence>MTKIILKVSFVFLFLSANAVTAQNFNGTAVYESKTKTDGIDVTSNDMTDDMKKEMNEKVAKAFEKTYILNFNKFESFYFQEEKLEAPSPGTNKGVTFKVSGSDKKIYKNSKEKIELSEEEFFGKEFLVQDSLPNWNWKLESETKKIGNYTCHKATFIIPVSEEDKKEFENLKKDKNDEKTNLLELSEPKEKLVTAWYAPEIPVSFGPDKYGGLPGLILELNDGQTIILCSKISLNPKSKTEIKRLSKGKKVTQKQYEEIVVKQLGSMKNSKGQLEMHVGN</sequence>
<evidence type="ECO:0000256" key="1">
    <source>
        <dbReference type="SAM" id="SignalP"/>
    </source>
</evidence>
<dbReference type="InterPro" id="IPR005901">
    <property type="entry name" value="GLPGLI"/>
</dbReference>
<feature type="chain" id="PRO_5045378486" evidence="1">
    <location>
        <begin position="23"/>
        <end position="280"/>
    </location>
</feature>
<name>A0ABW1PTA9_9FLAO</name>
<feature type="signal peptide" evidence="1">
    <location>
        <begin position="1"/>
        <end position="22"/>
    </location>
</feature>
<proteinExistence type="predicted"/>
<gene>
    <name evidence="2" type="ORF">ACFPVY_16395</name>
</gene>
<comment type="caution">
    <text evidence="2">The sequence shown here is derived from an EMBL/GenBank/DDBJ whole genome shotgun (WGS) entry which is preliminary data.</text>
</comment>
<organism evidence="2 3">
    <name type="scientific">Flavobacterium qiangtangense</name>
    <dbReference type="NCBI Taxonomy" id="1442595"/>
    <lineage>
        <taxon>Bacteria</taxon>
        <taxon>Pseudomonadati</taxon>
        <taxon>Bacteroidota</taxon>
        <taxon>Flavobacteriia</taxon>
        <taxon>Flavobacteriales</taxon>
        <taxon>Flavobacteriaceae</taxon>
        <taxon>Flavobacterium</taxon>
    </lineage>
</organism>
<keyword evidence="3" id="KW-1185">Reference proteome</keyword>
<dbReference type="Proteomes" id="UP001596287">
    <property type="component" value="Unassembled WGS sequence"/>
</dbReference>
<accession>A0ABW1PTA9</accession>
<reference evidence="3" key="1">
    <citation type="journal article" date="2019" name="Int. J. Syst. Evol. Microbiol.">
        <title>The Global Catalogue of Microorganisms (GCM) 10K type strain sequencing project: providing services to taxonomists for standard genome sequencing and annotation.</title>
        <authorList>
            <consortium name="The Broad Institute Genomics Platform"/>
            <consortium name="The Broad Institute Genome Sequencing Center for Infectious Disease"/>
            <person name="Wu L."/>
            <person name="Ma J."/>
        </authorList>
    </citation>
    <scope>NUCLEOTIDE SEQUENCE [LARGE SCALE GENOMIC DNA]</scope>
    <source>
        <strain evidence="3">CCUG 49679</strain>
    </source>
</reference>
<dbReference type="EMBL" id="JBHSQB010000020">
    <property type="protein sequence ID" value="MFC6098232.1"/>
    <property type="molecule type" value="Genomic_DNA"/>
</dbReference>
<protein>
    <submittedName>
        <fullName evidence="2">GLPGLI family protein</fullName>
    </submittedName>
</protein>
<dbReference type="NCBIfam" id="TIGR01200">
    <property type="entry name" value="GLPGLI"/>
    <property type="match status" value="1"/>
</dbReference>
<keyword evidence="1" id="KW-0732">Signal</keyword>
<evidence type="ECO:0000313" key="2">
    <source>
        <dbReference type="EMBL" id="MFC6098232.1"/>
    </source>
</evidence>
<dbReference type="RefSeq" id="WP_379793236.1">
    <property type="nucleotide sequence ID" value="NZ_JBHSQB010000020.1"/>
</dbReference>
<evidence type="ECO:0000313" key="3">
    <source>
        <dbReference type="Proteomes" id="UP001596287"/>
    </source>
</evidence>